<gene>
    <name evidence="9" type="ORF">FQ775_06080</name>
</gene>
<keyword evidence="7 8" id="KW-0472">Membrane</keyword>
<evidence type="ECO:0000256" key="6">
    <source>
        <dbReference type="ARBA" id="ARBA00022989"/>
    </source>
</evidence>
<dbReference type="Pfam" id="PF01925">
    <property type="entry name" value="TauE"/>
    <property type="match status" value="1"/>
</dbReference>
<reference evidence="9" key="1">
    <citation type="submission" date="2020-04" db="EMBL/GenBank/DDBJ databases">
        <title>Nitratireductor sp. nov. isolated from mangrove soil.</title>
        <authorList>
            <person name="Ye Y."/>
        </authorList>
    </citation>
    <scope>NUCLEOTIDE SEQUENCE</scope>
    <source>
        <strain evidence="9">SY7</strain>
    </source>
</reference>
<dbReference type="InterPro" id="IPR002781">
    <property type="entry name" value="TM_pro_TauE-like"/>
</dbReference>
<feature type="transmembrane region" description="Helical" evidence="8">
    <location>
        <begin position="171"/>
        <end position="193"/>
    </location>
</feature>
<evidence type="ECO:0000313" key="9">
    <source>
        <dbReference type="EMBL" id="QDZ03222.1"/>
    </source>
</evidence>
<feature type="transmembrane region" description="Helical" evidence="8">
    <location>
        <begin position="102"/>
        <end position="120"/>
    </location>
</feature>
<dbReference type="KEGG" id="niy:FQ775_06080"/>
<dbReference type="InterPro" id="IPR052017">
    <property type="entry name" value="TSUP"/>
</dbReference>
<organism evidence="9 10">
    <name type="scientific">Nitratireductor mangrovi</name>
    <dbReference type="NCBI Taxonomy" id="2599600"/>
    <lineage>
        <taxon>Bacteria</taxon>
        <taxon>Pseudomonadati</taxon>
        <taxon>Pseudomonadota</taxon>
        <taxon>Alphaproteobacteria</taxon>
        <taxon>Hyphomicrobiales</taxon>
        <taxon>Phyllobacteriaceae</taxon>
        <taxon>Nitratireductor</taxon>
    </lineage>
</organism>
<evidence type="ECO:0000256" key="8">
    <source>
        <dbReference type="RuleBase" id="RU363041"/>
    </source>
</evidence>
<evidence type="ECO:0000256" key="1">
    <source>
        <dbReference type="ARBA" id="ARBA00004651"/>
    </source>
</evidence>
<evidence type="ECO:0000256" key="4">
    <source>
        <dbReference type="ARBA" id="ARBA00022475"/>
    </source>
</evidence>
<keyword evidence="6 8" id="KW-1133">Transmembrane helix</keyword>
<evidence type="ECO:0000313" key="10">
    <source>
        <dbReference type="Proteomes" id="UP000321389"/>
    </source>
</evidence>
<evidence type="ECO:0000256" key="3">
    <source>
        <dbReference type="ARBA" id="ARBA00022448"/>
    </source>
</evidence>
<comment type="similarity">
    <text evidence="2 8">Belongs to the 4-toluene sulfonate uptake permease (TSUP) (TC 2.A.102) family.</text>
</comment>
<keyword evidence="5 8" id="KW-0812">Transmembrane</keyword>
<dbReference type="EMBL" id="CP042301">
    <property type="protein sequence ID" value="QDZ03222.1"/>
    <property type="molecule type" value="Genomic_DNA"/>
</dbReference>
<feature type="transmembrane region" description="Helical" evidence="8">
    <location>
        <begin position="230"/>
        <end position="248"/>
    </location>
</feature>
<protein>
    <recommendedName>
        <fullName evidence="8">Probable membrane transporter protein</fullName>
    </recommendedName>
</protein>
<dbReference type="PANTHER" id="PTHR30269:SF37">
    <property type="entry name" value="MEMBRANE TRANSPORTER PROTEIN"/>
    <property type="match status" value="1"/>
</dbReference>
<feature type="transmembrane region" description="Helical" evidence="8">
    <location>
        <begin position="205"/>
        <end position="223"/>
    </location>
</feature>
<keyword evidence="3" id="KW-0813">Transport</keyword>
<dbReference type="OrthoDB" id="7028171at2"/>
<dbReference type="GO" id="GO:0005886">
    <property type="term" value="C:plasma membrane"/>
    <property type="evidence" value="ECO:0007669"/>
    <property type="project" value="UniProtKB-SubCell"/>
</dbReference>
<dbReference type="PANTHER" id="PTHR30269">
    <property type="entry name" value="TRANSMEMBRANE PROTEIN YFCA"/>
    <property type="match status" value="1"/>
</dbReference>
<dbReference type="RefSeq" id="WP_146301855.1">
    <property type="nucleotide sequence ID" value="NZ_CP042301.2"/>
</dbReference>
<keyword evidence="10" id="KW-1185">Reference proteome</keyword>
<keyword evidence="4 8" id="KW-1003">Cell membrane</keyword>
<proteinExistence type="inferred from homology"/>
<feature type="transmembrane region" description="Helical" evidence="8">
    <location>
        <begin position="77"/>
        <end position="96"/>
    </location>
</feature>
<comment type="subcellular location">
    <subcellularLocation>
        <location evidence="1 8">Cell membrane</location>
        <topology evidence="1 8">Multi-pass membrane protein</topology>
    </subcellularLocation>
</comment>
<accession>A0A5B8L624</accession>
<dbReference type="Proteomes" id="UP000321389">
    <property type="component" value="Chromosome"/>
</dbReference>
<name>A0A5B8L624_9HYPH</name>
<evidence type="ECO:0000256" key="2">
    <source>
        <dbReference type="ARBA" id="ARBA00009142"/>
    </source>
</evidence>
<sequence length="256" mass="27124">MLSLITDPTFYLAAIPAVVLVGLAKGGLGGAMGFLGVPLMALVISPVQAAAIMLPILVMMDVVSLWSWRGFYDRRTLAIMLPGALVGIAIGWLTAAMVTADMVRLILGIVTFLFVLRWLVQLVAGSGRATSHSVPLGAFWGTVSGFTSFVAHAGGPPYQVYTLPQRLDPKLFTGTSVIFFSVVNAVKLAPYFALGQFDSVNLGTSLALLPLAPLATLAGAYVVKRMRAEVFYPLTYATVLVVSLKLLWDGAAALYG</sequence>
<feature type="transmembrane region" description="Helical" evidence="8">
    <location>
        <begin position="41"/>
        <end position="65"/>
    </location>
</feature>
<evidence type="ECO:0000256" key="5">
    <source>
        <dbReference type="ARBA" id="ARBA00022692"/>
    </source>
</evidence>
<dbReference type="AlphaFoldDB" id="A0A5B8L624"/>
<evidence type="ECO:0000256" key="7">
    <source>
        <dbReference type="ARBA" id="ARBA00023136"/>
    </source>
</evidence>
<feature type="transmembrane region" description="Helical" evidence="8">
    <location>
        <begin position="12"/>
        <end position="35"/>
    </location>
</feature>